<dbReference type="Pfam" id="PF03652">
    <property type="entry name" value="RuvX"/>
    <property type="match status" value="1"/>
</dbReference>
<comment type="caution">
    <text evidence="7">The sequence shown here is derived from an EMBL/GenBank/DDBJ whole genome shotgun (WGS) entry which is preliminary data.</text>
</comment>
<keyword evidence="3 5" id="KW-0540">Nuclease</keyword>
<evidence type="ECO:0000256" key="4">
    <source>
        <dbReference type="ARBA" id="ARBA00022801"/>
    </source>
</evidence>
<dbReference type="InterPro" id="IPR006641">
    <property type="entry name" value="YqgF/RNaseH-like_dom"/>
</dbReference>
<keyword evidence="2 5" id="KW-0690">Ribosome biogenesis</keyword>
<dbReference type="SMART" id="SM00732">
    <property type="entry name" value="YqgFc"/>
    <property type="match status" value="1"/>
</dbReference>
<evidence type="ECO:0000256" key="1">
    <source>
        <dbReference type="ARBA" id="ARBA00022490"/>
    </source>
</evidence>
<dbReference type="InterPro" id="IPR005227">
    <property type="entry name" value="YqgF"/>
</dbReference>
<protein>
    <recommendedName>
        <fullName evidence="5">Putative pre-16S rRNA nuclease</fullName>
        <ecNumber evidence="5">3.1.-.-</ecNumber>
    </recommendedName>
</protein>
<evidence type="ECO:0000256" key="2">
    <source>
        <dbReference type="ARBA" id="ARBA00022517"/>
    </source>
</evidence>
<sequence>MPEGRDKVQDTRYKGTALGLDFGQRRIGVAVGSAGSGGGTPLGAVSNRGNQPDWAALDRLVAEWRPDALVVGKPFNLDGSDHGLTPLIDRFCERLSDRYKLPVARVDERLSSREAAERLRDARQSGRRGRRVRKEDVDAMSAVILLETWFSESP</sequence>
<dbReference type="InterPro" id="IPR037027">
    <property type="entry name" value="YqgF/RNaseH-like_dom_sf"/>
</dbReference>
<evidence type="ECO:0000313" key="8">
    <source>
        <dbReference type="Proteomes" id="UP000189462"/>
    </source>
</evidence>
<dbReference type="EMBL" id="MVBK01000008">
    <property type="protein sequence ID" value="OOG28616.1"/>
    <property type="molecule type" value="Genomic_DNA"/>
</dbReference>
<dbReference type="PANTHER" id="PTHR33317:SF4">
    <property type="entry name" value="POLYNUCLEOTIDYL TRANSFERASE, RIBONUCLEASE H-LIKE SUPERFAMILY PROTEIN"/>
    <property type="match status" value="1"/>
</dbReference>
<reference evidence="7 8" key="1">
    <citation type="submission" date="2017-02" db="EMBL/GenBank/DDBJ databases">
        <title>Genomic diversity within the haloalkaliphilic genus Thioalkalivibrio.</title>
        <authorList>
            <person name="Ahn A.-C."/>
            <person name="Meier-Kolthoff J."/>
            <person name="Overmars L."/>
            <person name="Richter M."/>
            <person name="Woyke T."/>
            <person name="Sorokin D.Y."/>
            <person name="Muyzer G."/>
        </authorList>
    </citation>
    <scope>NUCLEOTIDE SEQUENCE [LARGE SCALE GENOMIC DNA]</scope>
    <source>
        <strain evidence="7 8">ALJD</strain>
    </source>
</reference>
<dbReference type="GO" id="GO:0005829">
    <property type="term" value="C:cytosol"/>
    <property type="evidence" value="ECO:0007669"/>
    <property type="project" value="TreeGrafter"/>
</dbReference>
<keyword evidence="8" id="KW-1185">Reference proteome</keyword>
<comment type="function">
    <text evidence="5">Could be a nuclease involved in processing of the 5'-end of pre-16S rRNA.</text>
</comment>
<dbReference type="Proteomes" id="UP000189462">
    <property type="component" value="Unassembled WGS sequence"/>
</dbReference>
<dbReference type="SUPFAM" id="SSF53098">
    <property type="entry name" value="Ribonuclease H-like"/>
    <property type="match status" value="1"/>
</dbReference>
<comment type="subcellular location">
    <subcellularLocation>
        <location evidence="5">Cytoplasm</location>
    </subcellularLocation>
</comment>
<dbReference type="NCBIfam" id="TIGR00250">
    <property type="entry name" value="RNAse_H_YqgF"/>
    <property type="match status" value="1"/>
</dbReference>
<keyword evidence="4 5" id="KW-0378">Hydrolase</keyword>
<proteinExistence type="inferred from homology"/>
<dbReference type="CDD" id="cd16964">
    <property type="entry name" value="YqgF"/>
    <property type="match status" value="1"/>
</dbReference>
<feature type="domain" description="YqgF/RNase H-like" evidence="6">
    <location>
        <begin position="15"/>
        <end position="115"/>
    </location>
</feature>
<dbReference type="PANTHER" id="PTHR33317">
    <property type="entry name" value="POLYNUCLEOTIDYL TRANSFERASE, RIBONUCLEASE H-LIKE SUPERFAMILY PROTEIN"/>
    <property type="match status" value="1"/>
</dbReference>
<dbReference type="GO" id="GO:0004518">
    <property type="term" value="F:nuclease activity"/>
    <property type="evidence" value="ECO:0007669"/>
    <property type="project" value="UniProtKB-KW"/>
</dbReference>
<dbReference type="GO" id="GO:0000967">
    <property type="term" value="P:rRNA 5'-end processing"/>
    <property type="evidence" value="ECO:0007669"/>
    <property type="project" value="UniProtKB-UniRule"/>
</dbReference>
<dbReference type="HAMAP" id="MF_00651">
    <property type="entry name" value="Nuclease_YqgF"/>
    <property type="match status" value="1"/>
</dbReference>
<evidence type="ECO:0000313" key="7">
    <source>
        <dbReference type="EMBL" id="OOG28616.1"/>
    </source>
</evidence>
<gene>
    <name evidence="7" type="ORF">B1C78_01715</name>
</gene>
<evidence type="ECO:0000256" key="3">
    <source>
        <dbReference type="ARBA" id="ARBA00022722"/>
    </source>
</evidence>
<organism evidence="7 8">
    <name type="scientific">Thioalkalivibrio denitrificans</name>
    <dbReference type="NCBI Taxonomy" id="108003"/>
    <lineage>
        <taxon>Bacteria</taxon>
        <taxon>Pseudomonadati</taxon>
        <taxon>Pseudomonadota</taxon>
        <taxon>Gammaproteobacteria</taxon>
        <taxon>Chromatiales</taxon>
        <taxon>Ectothiorhodospiraceae</taxon>
        <taxon>Thioalkalivibrio</taxon>
    </lineage>
</organism>
<evidence type="ECO:0000256" key="5">
    <source>
        <dbReference type="HAMAP-Rule" id="MF_00651"/>
    </source>
</evidence>
<dbReference type="AlphaFoldDB" id="A0A1V3NV66"/>
<accession>A0A1V3NV66</accession>
<keyword evidence="1 5" id="KW-0963">Cytoplasm</keyword>
<dbReference type="RefSeq" id="WP_077277445.1">
    <property type="nucleotide sequence ID" value="NZ_MVBK01000008.1"/>
</dbReference>
<dbReference type="STRING" id="108003.B1C78_01715"/>
<name>A0A1V3NV66_9GAMM</name>
<dbReference type="GO" id="GO:0016788">
    <property type="term" value="F:hydrolase activity, acting on ester bonds"/>
    <property type="evidence" value="ECO:0007669"/>
    <property type="project" value="UniProtKB-UniRule"/>
</dbReference>
<dbReference type="EC" id="3.1.-.-" evidence="5"/>
<dbReference type="InterPro" id="IPR012337">
    <property type="entry name" value="RNaseH-like_sf"/>
</dbReference>
<dbReference type="Gene3D" id="3.30.420.140">
    <property type="entry name" value="YqgF/RNase H-like domain"/>
    <property type="match status" value="1"/>
</dbReference>
<evidence type="ECO:0000259" key="6">
    <source>
        <dbReference type="SMART" id="SM00732"/>
    </source>
</evidence>
<comment type="similarity">
    <text evidence="5">Belongs to the YqgF HJR family.</text>
</comment>
<dbReference type="OrthoDB" id="9796140at2"/>